<keyword evidence="3" id="KW-1185">Reference proteome</keyword>
<keyword evidence="1" id="KW-0812">Transmembrane</keyword>
<name>A0ABY6GYZ7_9GAMM</name>
<evidence type="ECO:0008006" key="4">
    <source>
        <dbReference type="Google" id="ProtNLM"/>
    </source>
</evidence>
<evidence type="ECO:0000313" key="2">
    <source>
        <dbReference type="EMBL" id="UYM17218.1"/>
    </source>
</evidence>
<dbReference type="Proteomes" id="UP001163255">
    <property type="component" value="Chromosome"/>
</dbReference>
<evidence type="ECO:0000313" key="3">
    <source>
        <dbReference type="Proteomes" id="UP001163255"/>
    </source>
</evidence>
<evidence type="ECO:0000256" key="1">
    <source>
        <dbReference type="SAM" id="Phobius"/>
    </source>
</evidence>
<feature type="transmembrane region" description="Helical" evidence="1">
    <location>
        <begin position="69"/>
        <end position="93"/>
    </location>
</feature>
<reference evidence="2" key="1">
    <citation type="submission" date="2022-10" db="EMBL/GenBank/DDBJ databases">
        <title>Completed Genome Sequence of two octocoral isolated bacterium, Endozoicomonas euniceicola EF212T and Endozoicomonas gorgoniicola PS125T.</title>
        <authorList>
            <person name="Chiou Y.-J."/>
            <person name="Chen Y.-H."/>
        </authorList>
    </citation>
    <scope>NUCLEOTIDE SEQUENCE</scope>
    <source>
        <strain evidence="2">EF212</strain>
    </source>
</reference>
<gene>
    <name evidence="2" type="ORF">NX720_04650</name>
</gene>
<feature type="transmembrane region" description="Helical" evidence="1">
    <location>
        <begin position="173"/>
        <end position="203"/>
    </location>
</feature>
<accession>A0ABY6GYZ7</accession>
<feature type="transmembrane region" description="Helical" evidence="1">
    <location>
        <begin position="125"/>
        <end position="142"/>
    </location>
</feature>
<dbReference type="EMBL" id="CP103300">
    <property type="protein sequence ID" value="UYM17218.1"/>
    <property type="molecule type" value="Genomic_DNA"/>
</dbReference>
<organism evidence="2 3">
    <name type="scientific">Endozoicomonas euniceicola</name>
    <dbReference type="NCBI Taxonomy" id="1234143"/>
    <lineage>
        <taxon>Bacteria</taxon>
        <taxon>Pseudomonadati</taxon>
        <taxon>Pseudomonadota</taxon>
        <taxon>Gammaproteobacteria</taxon>
        <taxon>Oceanospirillales</taxon>
        <taxon>Endozoicomonadaceae</taxon>
        <taxon>Endozoicomonas</taxon>
    </lineage>
</organism>
<proteinExistence type="predicted"/>
<keyword evidence="1" id="KW-1133">Transmembrane helix</keyword>
<dbReference type="RefSeq" id="WP_262599720.1">
    <property type="nucleotide sequence ID" value="NZ_CP103300.1"/>
</dbReference>
<protein>
    <recommendedName>
        <fullName evidence="4">Metal-dependent hydrolase</fullName>
    </recommendedName>
</protein>
<sequence>MRLLTAPLAAIAITASVYLAEHAFPYWTMIAHWKEPLLFLAGLMAGIRWPDWDFFIPGLSHRSGLTHSILLPIVVYYMASPALAAGLSLGIALHLSSDIQPKAWTGGALIKFPVLGSIGKNLSPLWLFINIVGCIGIMAASLDIEPHFAQLVMLMVTSAGTVWYFSREEKKRFIPLATLAASGFLVHGIRSGLLTLTVVTQFFV</sequence>
<keyword evidence="1" id="KW-0472">Membrane</keyword>
<feature type="transmembrane region" description="Helical" evidence="1">
    <location>
        <begin position="148"/>
        <end position="166"/>
    </location>
</feature>